<accession>A0ABY9WYN1</accession>
<dbReference type="EMBL" id="CP043494">
    <property type="protein sequence ID" value="WNG48251.1"/>
    <property type="molecule type" value="Genomic_DNA"/>
</dbReference>
<organism evidence="1 2">
    <name type="scientific">Archangium minus</name>
    <dbReference type="NCBI Taxonomy" id="83450"/>
    <lineage>
        <taxon>Bacteria</taxon>
        <taxon>Pseudomonadati</taxon>
        <taxon>Myxococcota</taxon>
        <taxon>Myxococcia</taxon>
        <taxon>Myxococcales</taxon>
        <taxon>Cystobacterineae</taxon>
        <taxon>Archangiaceae</taxon>
        <taxon>Archangium</taxon>
    </lineage>
</organism>
<evidence type="ECO:0000313" key="1">
    <source>
        <dbReference type="EMBL" id="WNG48251.1"/>
    </source>
</evidence>
<evidence type="ECO:0008006" key="3">
    <source>
        <dbReference type="Google" id="ProtNLM"/>
    </source>
</evidence>
<evidence type="ECO:0000313" key="2">
    <source>
        <dbReference type="Proteomes" id="UP001611383"/>
    </source>
</evidence>
<gene>
    <name evidence="1" type="ORF">F0U60_32090</name>
</gene>
<name>A0ABY9WYN1_9BACT</name>
<sequence length="176" mass="19137">MSCQDIAAALVDERLPRPPDFQAHLERCAACRSLARLHTSASALQLPEPPAPAALAREAILGEVRRRQHRRRRVATVTATAAVVTLFLLVSPHEDAPVPVEDAPVVVGGPVEGTLRVEQPERTAPAGQGDEVVSIGELFGEVYGYTRTLPGVQDEMYRPFGALAVWVRLPDDFRSE</sequence>
<proteinExistence type="predicted"/>
<protein>
    <recommendedName>
        <fullName evidence="3">Zinc-finger domain-containing protein</fullName>
    </recommendedName>
</protein>
<dbReference type="RefSeq" id="WP_395805542.1">
    <property type="nucleotide sequence ID" value="NZ_CP043494.1"/>
</dbReference>
<keyword evidence="2" id="KW-1185">Reference proteome</keyword>
<reference evidence="1 2" key="1">
    <citation type="submission" date="2019-08" db="EMBL/GenBank/DDBJ databases">
        <title>Archangium and Cystobacter genomes.</title>
        <authorList>
            <person name="Chen I.-C.K."/>
            <person name="Wielgoss S."/>
        </authorList>
    </citation>
    <scope>NUCLEOTIDE SEQUENCE [LARGE SCALE GENOMIC DNA]</scope>
    <source>
        <strain evidence="1 2">Cbm 6</strain>
    </source>
</reference>
<dbReference type="Proteomes" id="UP001611383">
    <property type="component" value="Chromosome"/>
</dbReference>